<keyword evidence="4" id="KW-1185">Reference proteome</keyword>
<sequence length="233" mass="24933">MHLFILGGTGQSGGFAYKYALEQGYHVTLLVRNAIEHKHANLTVVEGSVLSQEDMDRAFAAAGIPVDSALQFLNAPRESANPWSKFIGPPRLLADATANAARALRDQQRRAPLPSGRKPVLVAMNALGAGDSIAVTPFITKFFINHSSLGKTYEEHSAVLAEIEDDCGKDVDWTAALAVGLSGAGAKPVKTFSMTERGASMMITRESCATWMVNVAAGRMGERFSRQAVIVSN</sequence>
<dbReference type="EMBL" id="JAJHUN010000006">
    <property type="protein sequence ID" value="KAJ4158009.1"/>
    <property type="molecule type" value="Genomic_DNA"/>
</dbReference>
<name>A0A9W8QGK4_AKAMU</name>
<dbReference type="Pfam" id="PF13460">
    <property type="entry name" value="NAD_binding_10"/>
    <property type="match status" value="1"/>
</dbReference>
<dbReference type="InterPro" id="IPR016040">
    <property type="entry name" value="NAD(P)-bd_dom"/>
</dbReference>
<reference evidence="3" key="1">
    <citation type="journal article" date="2023" name="Access Microbiol">
        <title>De-novo genome assembly for Akanthomyces muscarius, a biocontrol agent of insect agricultural pests.</title>
        <authorList>
            <person name="Erdos Z."/>
            <person name="Studholme D.J."/>
            <person name="Raymond B."/>
            <person name="Sharma M."/>
        </authorList>
    </citation>
    <scope>NUCLEOTIDE SEQUENCE</scope>
    <source>
        <strain evidence="3">Ve6</strain>
    </source>
</reference>
<evidence type="ECO:0000259" key="2">
    <source>
        <dbReference type="Pfam" id="PF13460"/>
    </source>
</evidence>
<dbReference type="InterPro" id="IPR036291">
    <property type="entry name" value="NAD(P)-bd_dom_sf"/>
</dbReference>
<accession>A0A9W8QGK4</accession>
<dbReference type="InterPro" id="IPR051606">
    <property type="entry name" value="Polyketide_Oxido-like"/>
</dbReference>
<dbReference type="AlphaFoldDB" id="A0A9W8QGK4"/>
<comment type="similarity">
    <text evidence="1">Belongs to the avfA family.</text>
</comment>
<dbReference type="Proteomes" id="UP001144673">
    <property type="component" value="Unassembled WGS sequence"/>
</dbReference>
<dbReference type="GO" id="GO:0042602">
    <property type="term" value="F:riboflavin reductase (NADPH) activity"/>
    <property type="evidence" value="ECO:0007669"/>
    <property type="project" value="TreeGrafter"/>
</dbReference>
<dbReference type="PANTHER" id="PTHR43355:SF2">
    <property type="entry name" value="FLAVIN REDUCTASE (NADPH)"/>
    <property type="match status" value="1"/>
</dbReference>
<proteinExistence type="inferred from homology"/>
<feature type="domain" description="NAD(P)-binding" evidence="2">
    <location>
        <begin position="7"/>
        <end position="216"/>
    </location>
</feature>
<dbReference type="PANTHER" id="PTHR43355">
    <property type="entry name" value="FLAVIN REDUCTASE (NADPH)"/>
    <property type="match status" value="1"/>
</dbReference>
<dbReference type="Gene3D" id="3.40.50.720">
    <property type="entry name" value="NAD(P)-binding Rossmann-like Domain"/>
    <property type="match status" value="1"/>
</dbReference>
<organism evidence="3 4">
    <name type="scientific">Akanthomyces muscarius</name>
    <name type="common">Entomopathogenic fungus</name>
    <name type="synonym">Lecanicillium muscarium</name>
    <dbReference type="NCBI Taxonomy" id="2231603"/>
    <lineage>
        <taxon>Eukaryota</taxon>
        <taxon>Fungi</taxon>
        <taxon>Dikarya</taxon>
        <taxon>Ascomycota</taxon>
        <taxon>Pezizomycotina</taxon>
        <taxon>Sordariomycetes</taxon>
        <taxon>Hypocreomycetidae</taxon>
        <taxon>Hypocreales</taxon>
        <taxon>Cordycipitaceae</taxon>
        <taxon>Akanthomyces</taxon>
    </lineage>
</organism>
<comment type="caution">
    <text evidence="3">The sequence shown here is derived from an EMBL/GenBank/DDBJ whole genome shotgun (WGS) entry which is preliminary data.</text>
</comment>
<dbReference type="GeneID" id="80895715"/>
<gene>
    <name evidence="3" type="ORF">LMH87_008556</name>
</gene>
<evidence type="ECO:0000313" key="4">
    <source>
        <dbReference type="Proteomes" id="UP001144673"/>
    </source>
</evidence>
<dbReference type="KEGG" id="amus:LMH87_008556"/>
<dbReference type="SUPFAM" id="SSF51735">
    <property type="entry name" value="NAD(P)-binding Rossmann-fold domains"/>
    <property type="match status" value="1"/>
</dbReference>
<dbReference type="GO" id="GO:0004074">
    <property type="term" value="F:biliverdin reductase [NAD(P)H] activity"/>
    <property type="evidence" value="ECO:0007669"/>
    <property type="project" value="TreeGrafter"/>
</dbReference>
<evidence type="ECO:0000313" key="3">
    <source>
        <dbReference type="EMBL" id="KAJ4158009.1"/>
    </source>
</evidence>
<evidence type="ECO:0000256" key="1">
    <source>
        <dbReference type="ARBA" id="ARBA00038376"/>
    </source>
</evidence>
<protein>
    <recommendedName>
        <fullName evidence="2">NAD(P)-binding domain-containing protein</fullName>
    </recommendedName>
</protein>
<dbReference type="RefSeq" id="XP_056056376.1">
    <property type="nucleotide sequence ID" value="XM_056201745.1"/>
</dbReference>